<comment type="caution">
    <text evidence="2">The sequence shown here is derived from an EMBL/GenBank/DDBJ whole genome shotgun (WGS) entry which is preliminary data.</text>
</comment>
<keyword evidence="1" id="KW-0472">Membrane</keyword>
<feature type="transmembrane region" description="Helical" evidence="1">
    <location>
        <begin position="126"/>
        <end position="148"/>
    </location>
</feature>
<evidence type="ECO:0000256" key="1">
    <source>
        <dbReference type="SAM" id="Phobius"/>
    </source>
</evidence>
<reference evidence="3" key="1">
    <citation type="journal article" date="2019" name="Int. J. Syst. Evol. Microbiol.">
        <title>The Global Catalogue of Microorganisms (GCM) 10K type strain sequencing project: providing services to taxonomists for standard genome sequencing and annotation.</title>
        <authorList>
            <consortium name="The Broad Institute Genomics Platform"/>
            <consortium name="The Broad Institute Genome Sequencing Center for Infectious Disease"/>
            <person name="Wu L."/>
            <person name="Ma J."/>
        </authorList>
    </citation>
    <scope>NUCLEOTIDE SEQUENCE [LARGE SCALE GENOMIC DNA]</scope>
    <source>
        <strain evidence="3">CGMCC 1.16855</strain>
    </source>
</reference>
<dbReference type="Proteomes" id="UP001595420">
    <property type="component" value="Unassembled WGS sequence"/>
</dbReference>
<keyword evidence="1" id="KW-1133">Transmembrane helix</keyword>
<keyword evidence="3" id="KW-1185">Reference proteome</keyword>
<dbReference type="EMBL" id="JBHRSB010000016">
    <property type="protein sequence ID" value="MFC3003815.1"/>
    <property type="molecule type" value="Genomic_DNA"/>
</dbReference>
<dbReference type="RefSeq" id="WP_216840256.1">
    <property type="nucleotide sequence ID" value="NZ_JAFNJS010000016.1"/>
</dbReference>
<gene>
    <name evidence="2" type="ORF">ACFOD3_28230</name>
</gene>
<evidence type="ECO:0000313" key="2">
    <source>
        <dbReference type="EMBL" id="MFC3003815.1"/>
    </source>
</evidence>
<name>A0ABV7C1X5_9PROT</name>
<protein>
    <submittedName>
        <fullName evidence="2">Uncharacterized protein</fullName>
    </submittedName>
</protein>
<organism evidence="2 3">
    <name type="scientific">Falsiroseomonas tokyonensis</name>
    <dbReference type="NCBI Taxonomy" id="430521"/>
    <lineage>
        <taxon>Bacteria</taxon>
        <taxon>Pseudomonadati</taxon>
        <taxon>Pseudomonadota</taxon>
        <taxon>Alphaproteobacteria</taxon>
        <taxon>Acetobacterales</taxon>
        <taxon>Roseomonadaceae</taxon>
        <taxon>Falsiroseomonas</taxon>
    </lineage>
</organism>
<evidence type="ECO:0000313" key="3">
    <source>
        <dbReference type="Proteomes" id="UP001595420"/>
    </source>
</evidence>
<sequence>MIHDVQRGWAGLAAPAARYLATMLALNLVWEAAQLPLYTLWAEGTPDEIAFAVLHCTGGDAMIAAAALTVAILLTQSWRWPRQGRGSVLVVATLIGLGYTVFSEWLNVDLRQSWTYTAAMPRLPPWGTGLAPFLQWLLLPPLAMLVALPPARPFTR</sequence>
<keyword evidence="1" id="KW-0812">Transmembrane</keyword>
<feature type="transmembrane region" description="Helical" evidence="1">
    <location>
        <begin position="50"/>
        <end position="74"/>
    </location>
</feature>
<accession>A0ABV7C1X5</accession>
<feature type="transmembrane region" description="Helical" evidence="1">
    <location>
        <begin position="86"/>
        <end position="106"/>
    </location>
</feature>
<proteinExistence type="predicted"/>